<dbReference type="Proteomes" id="UP000274556">
    <property type="component" value="Unassembled WGS sequence"/>
</dbReference>
<proteinExistence type="predicted"/>
<organism evidence="2 3">
    <name type="scientific">Thiocapsa rosea</name>
    <dbReference type="NCBI Taxonomy" id="69360"/>
    <lineage>
        <taxon>Bacteria</taxon>
        <taxon>Pseudomonadati</taxon>
        <taxon>Pseudomonadota</taxon>
        <taxon>Gammaproteobacteria</taxon>
        <taxon>Chromatiales</taxon>
        <taxon>Chromatiaceae</taxon>
        <taxon>Thiocapsa</taxon>
    </lineage>
</organism>
<keyword evidence="1" id="KW-0472">Membrane</keyword>
<dbReference type="AlphaFoldDB" id="A0A495VAQ7"/>
<feature type="transmembrane region" description="Helical" evidence="1">
    <location>
        <begin position="38"/>
        <end position="59"/>
    </location>
</feature>
<dbReference type="EMBL" id="RBXL01000001">
    <property type="protein sequence ID" value="RKT45447.1"/>
    <property type="molecule type" value="Genomic_DNA"/>
</dbReference>
<gene>
    <name evidence="2" type="ORF">BDD21_2901</name>
</gene>
<name>A0A495VAQ7_9GAMM</name>
<sequence>MKGALIFAAVGEVATGLALLIVPSLVGRLLLGEEPTGIAIPVARVAGIALIALGIACWPGPPRIGMLIYSATVALYLAYVGVAHGLTGPLLWPAVVLHAILTGLLALLWFRDRPGAT</sequence>
<comment type="caution">
    <text evidence="2">The sequence shown here is derived from an EMBL/GenBank/DDBJ whole genome shotgun (WGS) entry which is preliminary data.</text>
</comment>
<evidence type="ECO:0000313" key="2">
    <source>
        <dbReference type="EMBL" id="RKT45447.1"/>
    </source>
</evidence>
<accession>A0A495VAQ7</accession>
<evidence type="ECO:0000313" key="3">
    <source>
        <dbReference type="Proteomes" id="UP000274556"/>
    </source>
</evidence>
<reference evidence="2 3" key="1">
    <citation type="submission" date="2018-10" db="EMBL/GenBank/DDBJ databases">
        <title>Genomic Encyclopedia of Archaeal and Bacterial Type Strains, Phase II (KMG-II): from individual species to whole genera.</title>
        <authorList>
            <person name="Goeker M."/>
        </authorList>
    </citation>
    <scope>NUCLEOTIDE SEQUENCE [LARGE SCALE GENOMIC DNA]</scope>
    <source>
        <strain evidence="2 3">DSM 235</strain>
    </source>
</reference>
<protein>
    <recommendedName>
        <fullName evidence="4">DoxX-like protein</fullName>
    </recommendedName>
</protein>
<keyword evidence="1" id="KW-1133">Transmembrane helix</keyword>
<evidence type="ECO:0008006" key="4">
    <source>
        <dbReference type="Google" id="ProtNLM"/>
    </source>
</evidence>
<feature type="transmembrane region" description="Helical" evidence="1">
    <location>
        <begin position="5"/>
        <end position="26"/>
    </location>
</feature>
<keyword evidence="1" id="KW-0812">Transmembrane</keyword>
<feature type="transmembrane region" description="Helical" evidence="1">
    <location>
        <begin position="66"/>
        <end position="84"/>
    </location>
</feature>
<feature type="transmembrane region" description="Helical" evidence="1">
    <location>
        <begin position="90"/>
        <end position="110"/>
    </location>
</feature>
<keyword evidence="3" id="KW-1185">Reference proteome</keyword>
<evidence type="ECO:0000256" key="1">
    <source>
        <dbReference type="SAM" id="Phobius"/>
    </source>
</evidence>
<dbReference type="OrthoDB" id="7027265at2"/>